<feature type="domain" description="IraD/Gp25-like" evidence="1">
    <location>
        <begin position="20"/>
        <end position="106"/>
    </location>
</feature>
<proteinExistence type="predicted"/>
<dbReference type="AlphaFoldDB" id="A0A8J6XT87"/>
<name>A0A8J6XT87_9CYAN</name>
<dbReference type="Pfam" id="PF04965">
    <property type="entry name" value="GPW_gp25"/>
    <property type="match status" value="1"/>
</dbReference>
<keyword evidence="3" id="KW-1185">Reference proteome</keyword>
<evidence type="ECO:0000313" key="3">
    <source>
        <dbReference type="Proteomes" id="UP000629098"/>
    </source>
</evidence>
<dbReference type="RefSeq" id="WP_190829114.1">
    <property type="nucleotide sequence ID" value="NZ_CAWPPI010000053.1"/>
</dbReference>
<comment type="caution">
    <text evidence="2">The sequence shown here is derived from an EMBL/GenBank/DDBJ whole genome shotgun (WGS) entry which is preliminary data.</text>
</comment>
<reference evidence="2" key="1">
    <citation type="submission" date="2020-09" db="EMBL/GenBank/DDBJ databases">
        <title>Iningainema tapete sp. nov. (Scytonemataceae, Cyanobacteria) from greenhouses in central Florida (USA) produces two types of nodularin with biosynthetic potential for microcystin-LR and anabaenopeptins.</title>
        <authorList>
            <person name="Berthold D.E."/>
            <person name="Lefler F.W."/>
            <person name="Huang I.-S."/>
            <person name="Abdulla H."/>
            <person name="Zimba P.V."/>
            <person name="Laughinghouse H.D. IV."/>
        </authorList>
    </citation>
    <scope>NUCLEOTIDE SEQUENCE</scope>
    <source>
        <strain evidence="2">BLCCT55</strain>
    </source>
</reference>
<accession>A0A8J6XT87</accession>
<evidence type="ECO:0000259" key="1">
    <source>
        <dbReference type="Pfam" id="PF04965"/>
    </source>
</evidence>
<dbReference type="EMBL" id="JACXAE010000053">
    <property type="protein sequence ID" value="MBD2773368.1"/>
    <property type="molecule type" value="Genomic_DNA"/>
</dbReference>
<evidence type="ECO:0000313" key="2">
    <source>
        <dbReference type="EMBL" id="MBD2773368.1"/>
    </source>
</evidence>
<dbReference type="InterPro" id="IPR007048">
    <property type="entry name" value="IraD/Gp25-like"/>
</dbReference>
<dbReference type="Proteomes" id="UP000629098">
    <property type="component" value="Unassembled WGS sequence"/>
</dbReference>
<dbReference type="SUPFAM" id="SSF160719">
    <property type="entry name" value="gpW/gp25-like"/>
    <property type="match status" value="1"/>
</dbReference>
<protein>
    <submittedName>
        <fullName evidence="2">GPW/gp25 family protein</fullName>
    </submittedName>
</protein>
<organism evidence="2 3">
    <name type="scientific">Iningainema tapete BLCC-T55</name>
    <dbReference type="NCBI Taxonomy" id="2748662"/>
    <lineage>
        <taxon>Bacteria</taxon>
        <taxon>Bacillati</taxon>
        <taxon>Cyanobacteriota</taxon>
        <taxon>Cyanophyceae</taxon>
        <taxon>Nostocales</taxon>
        <taxon>Scytonemataceae</taxon>
        <taxon>Iningainema tapete</taxon>
    </lineage>
</organism>
<dbReference type="Gene3D" id="3.10.450.40">
    <property type="match status" value="1"/>
</dbReference>
<sequence>MNIDFPFHFNSRGSTATTDDNNHIRDLIEQLLFTNPGDRVNRPDFGSGLLSMVFAASSPEIATALEFSLQAALQRWLGDLIEVRALSVTLEDSTLRINIQYAIRRTGEQRTETIERKTLP</sequence>
<gene>
    <name evidence="2" type="ORF">ICL16_15130</name>
</gene>